<keyword evidence="1" id="KW-1133">Transmembrane helix</keyword>
<proteinExistence type="predicted"/>
<evidence type="ECO:0000256" key="1">
    <source>
        <dbReference type="SAM" id="Phobius"/>
    </source>
</evidence>
<keyword evidence="1" id="KW-0472">Membrane</keyword>
<feature type="transmembrane region" description="Helical" evidence="1">
    <location>
        <begin position="73"/>
        <end position="96"/>
    </location>
</feature>
<gene>
    <name evidence="2" type="ORF">B9J98_01450</name>
</gene>
<evidence type="ECO:0000313" key="2">
    <source>
        <dbReference type="EMBL" id="PUA34075.1"/>
    </source>
</evidence>
<feature type="transmembrane region" description="Helical" evidence="1">
    <location>
        <begin position="6"/>
        <end position="25"/>
    </location>
</feature>
<organism evidence="2 3">
    <name type="scientific">Candidatus Terraquivivens tikiterensis</name>
    <dbReference type="NCBI Taxonomy" id="1980982"/>
    <lineage>
        <taxon>Archaea</taxon>
        <taxon>Nitrososphaerota</taxon>
        <taxon>Candidatus Wolframiiraptoraceae</taxon>
        <taxon>Candidatus Terraquivivens</taxon>
    </lineage>
</organism>
<keyword evidence="1" id="KW-0812">Transmembrane</keyword>
<dbReference type="AlphaFoldDB" id="A0A2R7Y973"/>
<comment type="caution">
    <text evidence="2">The sequence shown here is derived from an EMBL/GenBank/DDBJ whole genome shotgun (WGS) entry which is preliminary data.</text>
</comment>
<feature type="transmembrane region" description="Helical" evidence="1">
    <location>
        <begin position="32"/>
        <end position="53"/>
    </location>
</feature>
<sequence length="97" mass="10282">MIDYTVLILNIILFAVGFLVGFGVAKVLKGMILIVVAILILGIVGITIASFVLPTYGELFRVATSFKDVLKSFIGILKTYPVLAAGLLTGLLVGIVK</sequence>
<dbReference type="EMBL" id="NDWU01000003">
    <property type="protein sequence ID" value="PUA34075.1"/>
    <property type="molecule type" value="Genomic_DNA"/>
</dbReference>
<reference evidence="2 3" key="1">
    <citation type="submission" date="2017-04" db="EMBL/GenBank/DDBJ databases">
        <title>Draft Aigarchaeota genome from a New Zealand hot spring.</title>
        <authorList>
            <person name="Reysenbach A.-L."/>
            <person name="Donaho J.A."/>
            <person name="Gerhart J."/>
            <person name="Kelley J.F."/>
            <person name="Kouba K."/>
            <person name="Podar M."/>
            <person name="Stott M."/>
        </authorList>
    </citation>
    <scope>NUCLEOTIDE SEQUENCE [LARGE SCALE GENOMIC DNA]</scope>
    <source>
        <strain evidence="2">NZ13_MG1</strain>
    </source>
</reference>
<dbReference type="Proteomes" id="UP000244066">
    <property type="component" value="Unassembled WGS sequence"/>
</dbReference>
<accession>A0A2R7Y973</accession>
<protein>
    <submittedName>
        <fullName evidence="2">Uncharacterized protein</fullName>
    </submittedName>
</protein>
<evidence type="ECO:0000313" key="3">
    <source>
        <dbReference type="Proteomes" id="UP000244066"/>
    </source>
</evidence>
<name>A0A2R7Y973_9ARCH</name>